<keyword evidence="2" id="KW-1185">Reference proteome</keyword>
<dbReference type="AlphaFoldDB" id="A0A497YW46"/>
<dbReference type="InterPro" id="IPR053855">
    <property type="entry name" value="DUF6931"/>
</dbReference>
<sequence length="203" mass="21715">MSERFADMVKVPQVPAARMLADANARLSVELDAPASAAVDVVLAELDKKEAYIDVLRLLGVALPPRERVWWSCLAARDYIGKAPDNNTRALAASEEWVFRPTPENRQKAGETIDLADPDDETVNCAIGVLYSDGTLGTGDLATMPAPLGAAEIVAFAMNVVAMDNHEGDFDAYLQLLIDRGVDIARGGNGSLDRDGAGSETEE</sequence>
<dbReference type="OrthoDB" id="5572566at2"/>
<dbReference type="RefSeq" id="WP_010443406.1">
    <property type="nucleotide sequence ID" value="NZ_AEYW01000024.1"/>
</dbReference>
<dbReference type="EMBL" id="RCCT01000009">
    <property type="protein sequence ID" value="RLJ98494.1"/>
    <property type="molecule type" value="Genomic_DNA"/>
</dbReference>
<accession>A0A497YW46</accession>
<comment type="caution">
    <text evidence="1">The sequence shown here is derived from an EMBL/GenBank/DDBJ whole genome shotgun (WGS) entry which is preliminary data.</text>
</comment>
<evidence type="ECO:0000313" key="2">
    <source>
        <dbReference type="Proteomes" id="UP000271700"/>
    </source>
</evidence>
<reference evidence="1 2" key="1">
    <citation type="submission" date="2018-10" db="EMBL/GenBank/DDBJ databases">
        <title>Genomic Encyclopedia of Archaeal and Bacterial Type Strains, Phase II (KMG-II): from individual species to whole genera.</title>
        <authorList>
            <person name="Goeker M."/>
        </authorList>
    </citation>
    <scope>NUCLEOTIDE SEQUENCE [LARGE SCALE GENOMIC DNA]</scope>
    <source>
        <strain evidence="1 2">DSM 29317</strain>
    </source>
</reference>
<organism evidence="1 2">
    <name type="scientific">Ruegeria conchae</name>
    <dbReference type="NCBI Taxonomy" id="981384"/>
    <lineage>
        <taxon>Bacteria</taxon>
        <taxon>Pseudomonadati</taxon>
        <taxon>Pseudomonadota</taxon>
        <taxon>Alphaproteobacteria</taxon>
        <taxon>Rhodobacterales</taxon>
        <taxon>Roseobacteraceae</taxon>
        <taxon>Ruegeria</taxon>
    </lineage>
</organism>
<dbReference type="Proteomes" id="UP000271700">
    <property type="component" value="Unassembled WGS sequence"/>
</dbReference>
<dbReference type="Pfam" id="PF22011">
    <property type="entry name" value="DUF6931"/>
    <property type="match status" value="1"/>
</dbReference>
<name>A0A497YW46_9RHOB</name>
<proteinExistence type="predicted"/>
<protein>
    <submittedName>
        <fullName evidence="1">Uncharacterized protein</fullName>
    </submittedName>
</protein>
<evidence type="ECO:0000313" key="1">
    <source>
        <dbReference type="EMBL" id="RLJ98494.1"/>
    </source>
</evidence>
<dbReference type="STRING" id="981384.GCA_000192475_00308"/>
<gene>
    <name evidence="1" type="ORF">CLV75_4194</name>
</gene>